<accession>A0A8H6JEN6</accession>
<comment type="caution">
    <text evidence="1">The sequence shown here is derived from an EMBL/GenBank/DDBJ whole genome shotgun (WGS) entry which is preliminary data.</text>
</comment>
<reference evidence="1" key="1">
    <citation type="journal article" date="2020" name="Phytopathology">
        <title>Genome Sequence Resources of Colletotrichum truncatum, C. plurivorum, C. musicola, and C. sojae: Four Species Pathogenic to Soybean (Glycine max).</title>
        <authorList>
            <person name="Rogerio F."/>
            <person name="Boufleur T.R."/>
            <person name="Ciampi-Guillardi M."/>
            <person name="Sukno S.A."/>
            <person name="Thon M.R."/>
            <person name="Massola Junior N.S."/>
            <person name="Baroncelli R."/>
        </authorList>
    </citation>
    <scope>NUCLEOTIDE SEQUENCE</scope>
    <source>
        <strain evidence="1">LFN0074</strain>
    </source>
</reference>
<dbReference type="Proteomes" id="UP000639643">
    <property type="component" value="Unassembled WGS sequence"/>
</dbReference>
<sequence length="133" mass="15703">WSEYFKSFVGESSDTDGIRLSEESTVELELIQNNDTRWNSTYLMIERALRKHAEIQIFLEHYLTNEDWIFLTEIKEILEPLYRQTLRTQGWAKEGHHGALWEILTGVEYLMEGLEDWKTFFDDHSQQASGLAS</sequence>
<protein>
    <submittedName>
        <fullName evidence="1">Transposase-like protein</fullName>
    </submittedName>
</protein>
<evidence type="ECO:0000313" key="2">
    <source>
        <dbReference type="Proteomes" id="UP000639643"/>
    </source>
</evidence>
<evidence type="ECO:0000313" key="1">
    <source>
        <dbReference type="EMBL" id="KAF6811298.1"/>
    </source>
</evidence>
<dbReference type="AlphaFoldDB" id="A0A8H6JEN6"/>
<name>A0A8H6JEN6_9PEZI</name>
<dbReference type="InterPro" id="IPR012337">
    <property type="entry name" value="RNaseH-like_sf"/>
</dbReference>
<dbReference type="SUPFAM" id="SSF53098">
    <property type="entry name" value="Ribonuclease H-like"/>
    <property type="match status" value="1"/>
</dbReference>
<gene>
    <name evidence="1" type="ORF">CMUS01_13299</name>
</gene>
<feature type="non-terminal residue" evidence="1">
    <location>
        <position position="1"/>
    </location>
</feature>
<dbReference type="OrthoDB" id="4849884at2759"/>
<proteinExistence type="predicted"/>
<organism evidence="1 2">
    <name type="scientific">Colletotrichum musicola</name>
    <dbReference type="NCBI Taxonomy" id="2175873"/>
    <lineage>
        <taxon>Eukaryota</taxon>
        <taxon>Fungi</taxon>
        <taxon>Dikarya</taxon>
        <taxon>Ascomycota</taxon>
        <taxon>Pezizomycotina</taxon>
        <taxon>Sordariomycetes</taxon>
        <taxon>Hypocreomycetidae</taxon>
        <taxon>Glomerellales</taxon>
        <taxon>Glomerellaceae</taxon>
        <taxon>Colletotrichum</taxon>
        <taxon>Colletotrichum orchidearum species complex</taxon>
    </lineage>
</organism>
<keyword evidence="2" id="KW-1185">Reference proteome</keyword>
<dbReference type="EMBL" id="WIGM01000823">
    <property type="protein sequence ID" value="KAF6811298.1"/>
    <property type="molecule type" value="Genomic_DNA"/>
</dbReference>